<feature type="region of interest" description="Disordered" evidence="5">
    <location>
        <begin position="261"/>
        <end position="294"/>
    </location>
</feature>
<dbReference type="CDD" id="cd21141">
    <property type="entry name" value="Cas6_III-like"/>
    <property type="match status" value="1"/>
</dbReference>
<feature type="domain" description="CRISPR-associated protein Cas6-like N-terminal" evidence="7">
    <location>
        <begin position="1"/>
        <end position="143"/>
    </location>
</feature>
<dbReference type="Proteomes" id="UP000473574">
    <property type="component" value="Unassembled WGS sequence"/>
</dbReference>
<dbReference type="AlphaFoldDB" id="A0A6M0SJK3"/>
<dbReference type="Gene3D" id="3.30.70.1890">
    <property type="match status" value="1"/>
</dbReference>
<proteinExistence type="predicted"/>
<dbReference type="GO" id="GO:0004519">
    <property type="term" value="F:endonuclease activity"/>
    <property type="evidence" value="ECO:0007669"/>
    <property type="project" value="UniProtKB-KW"/>
</dbReference>
<evidence type="ECO:0000256" key="5">
    <source>
        <dbReference type="SAM" id="MobiDB-lite"/>
    </source>
</evidence>
<sequence>MPYSLVLNLVPQEAIPKSHLTGRHLHALFLDLVRSQSPNLATTLHGQTTAKAFTLSPLQPTTKQHIGTLQWTYRHAISAGTPCWWRITLLDDALFGQLAHLWLGLSSKQNWSLGGSPIQVTSVLGTPQSSQSWSNYSPYDQLYAQASDSNRKLHLTFCTPTTFRVSDYDCALPTKESVFKGLLKRWNHYSHIPFPDTLLEPVYPSFFNIRTELATDSRSKLIGCVGDITFQILGDVKPETIKQLNTLTSYSLYTGIGRKTPMGMGQTFPGKPDAKPRRQHLPKPRKSRRYANAS</sequence>
<dbReference type="Gene3D" id="3.30.70.1900">
    <property type="match status" value="1"/>
</dbReference>
<gene>
    <name evidence="8" type="primary">cas6</name>
    <name evidence="8" type="ORF">D0962_36190</name>
</gene>
<comment type="caution">
    <text evidence="8">The sequence shown here is derived from an EMBL/GenBank/DDBJ whole genome shotgun (WGS) entry which is preliminary data.</text>
</comment>
<accession>A0A6M0SJK3</accession>
<keyword evidence="4" id="KW-0051">Antiviral defense</keyword>
<evidence type="ECO:0000256" key="4">
    <source>
        <dbReference type="ARBA" id="ARBA00023118"/>
    </source>
</evidence>
<feature type="compositionally biased region" description="Basic residues" evidence="5">
    <location>
        <begin position="277"/>
        <end position="294"/>
    </location>
</feature>
<evidence type="ECO:0000259" key="6">
    <source>
        <dbReference type="Pfam" id="PF10040"/>
    </source>
</evidence>
<evidence type="ECO:0000313" key="9">
    <source>
        <dbReference type="Proteomes" id="UP000473574"/>
    </source>
</evidence>
<dbReference type="EMBL" id="QZCE01000002">
    <property type="protein sequence ID" value="NEZ68111.1"/>
    <property type="molecule type" value="Genomic_DNA"/>
</dbReference>
<keyword evidence="2" id="KW-0255">Endonuclease</keyword>
<evidence type="ECO:0000256" key="3">
    <source>
        <dbReference type="ARBA" id="ARBA00022801"/>
    </source>
</evidence>
<dbReference type="InterPro" id="IPR045648">
    <property type="entry name" value="CRISPR-assoc_Cas6-like_N"/>
</dbReference>
<organism evidence="8 9">
    <name type="scientific">Adonisia turfae CCMR0082</name>
    <dbReference type="NCBI Taxonomy" id="2304604"/>
    <lineage>
        <taxon>Bacteria</taxon>
        <taxon>Bacillati</taxon>
        <taxon>Cyanobacteriota</taxon>
        <taxon>Adonisia</taxon>
        <taxon>Adonisia turfae</taxon>
    </lineage>
</organism>
<protein>
    <submittedName>
        <fullName evidence="8">CRISPR-associated endoribonuclease Cas6</fullName>
    </submittedName>
</protein>
<name>A0A6M0SJK3_9CYAN</name>
<dbReference type="GO" id="GO:0051607">
    <property type="term" value="P:defense response to virus"/>
    <property type="evidence" value="ECO:0007669"/>
    <property type="project" value="UniProtKB-KW"/>
</dbReference>
<evidence type="ECO:0000259" key="7">
    <source>
        <dbReference type="Pfam" id="PF19308"/>
    </source>
</evidence>
<dbReference type="InterPro" id="IPR045747">
    <property type="entry name" value="CRISPR-assoc_prot_Cas6_N_sf"/>
</dbReference>
<feature type="domain" description="CRISPR-associated protein Cas6 C-terminal" evidence="6">
    <location>
        <begin position="155"/>
        <end position="267"/>
    </location>
</feature>
<dbReference type="GO" id="GO:0016788">
    <property type="term" value="F:hydrolase activity, acting on ester bonds"/>
    <property type="evidence" value="ECO:0007669"/>
    <property type="project" value="InterPro"/>
</dbReference>
<dbReference type="InterPro" id="IPR010156">
    <property type="entry name" value="CRISPR-assoc_prot_Cas6"/>
</dbReference>
<keyword evidence="1" id="KW-0540">Nuclease</keyword>
<evidence type="ECO:0000256" key="2">
    <source>
        <dbReference type="ARBA" id="ARBA00022759"/>
    </source>
</evidence>
<dbReference type="InterPro" id="IPR019267">
    <property type="entry name" value="CRISPR-assoc_Cas6_C"/>
</dbReference>
<dbReference type="Pfam" id="PF19308">
    <property type="entry name" value="CRISPR_Cas6_N"/>
    <property type="match status" value="1"/>
</dbReference>
<dbReference type="Pfam" id="PF10040">
    <property type="entry name" value="CRISPR_Cas6"/>
    <property type="match status" value="1"/>
</dbReference>
<evidence type="ECO:0000256" key="1">
    <source>
        <dbReference type="ARBA" id="ARBA00022722"/>
    </source>
</evidence>
<reference evidence="8 9" key="1">
    <citation type="journal article" date="2020" name="Microb. Ecol.">
        <title>Ecogenomics of the Marine Benthic Filamentous Cyanobacterium Adonisia.</title>
        <authorList>
            <person name="Walter J.M."/>
            <person name="Coutinho F.H."/>
            <person name="Leomil L."/>
            <person name="Hargreaves P.I."/>
            <person name="Campeao M.E."/>
            <person name="Vieira V.V."/>
            <person name="Silva B.S."/>
            <person name="Fistarol G.O."/>
            <person name="Salomon P.S."/>
            <person name="Sawabe T."/>
            <person name="Mino S."/>
            <person name="Hosokawa M."/>
            <person name="Miyashita H."/>
            <person name="Maruyama F."/>
            <person name="van Verk M.C."/>
            <person name="Dutilh B.E."/>
            <person name="Thompson C.C."/>
            <person name="Thompson F.L."/>
        </authorList>
    </citation>
    <scope>NUCLEOTIDE SEQUENCE [LARGE SCALE GENOMIC DNA]</scope>
    <source>
        <strain evidence="8 9">CCMR0082</strain>
    </source>
</reference>
<keyword evidence="3" id="KW-0378">Hydrolase</keyword>
<dbReference type="RefSeq" id="WP_163671360.1">
    <property type="nucleotide sequence ID" value="NZ_QZCE01000002.1"/>
</dbReference>
<dbReference type="NCBIfam" id="TIGR01877">
    <property type="entry name" value="cas_cas6"/>
    <property type="match status" value="1"/>
</dbReference>
<evidence type="ECO:0000313" key="8">
    <source>
        <dbReference type="EMBL" id="NEZ68111.1"/>
    </source>
</evidence>